<reference evidence="3 4" key="1">
    <citation type="submission" date="2019-10" db="EMBL/GenBank/DDBJ databases">
        <authorList>
            <person name="Palmer J.M."/>
        </authorList>
    </citation>
    <scope>NUCLEOTIDE SEQUENCE [LARGE SCALE GENOMIC DNA]</scope>
    <source>
        <strain evidence="3 4">TWF730</strain>
    </source>
</reference>
<feature type="compositionally biased region" description="Basic and acidic residues" evidence="1">
    <location>
        <begin position="1056"/>
        <end position="1079"/>
    </location>
</feature>
<comment type="caution">
    <text evidence="3">The sequence shown here is derived from an EMBL/GenBank/DDBJ whole genome shotgun (WGS) entry which is preliminary data.</text>
</comment>
<keyword evidence="4" id="KW-1185">Reference proteome</keyword>
<organism evidence="3 4">
    <name type="scientific">Orbilia blumenaviensis</name>
    <dbReference type="NCBI Taxonomy" id="1796055"/>
    <lineage>
        <taxon>Eukaryota</taxon>
        <taxon>Fungi</taxon>
        <taxon>Dikarya</taxon>
        <taxon>Ascomycota</taxon>
        <taxon>Pezizomycotina</taxon>
        <taxon>Orbiliomycetes</taxon>
        <taxon>Orbiliales</taxon>
        <taxon>Orbiliaceae</taxon>
        <taxon>Orbilia</taxon>
    </lineage>
</organism>
<sequence length="1769" mass="204505">MPAPPRPLIPLWSRFLTHFRRRFPLFSASFIVPSLDSYGISGGEPKALAHHPLAREQITSSLLNNDDNDLWLLTRLIRSIEWELLLCNYPTATAMMQNLIIRLPALISSPSYHYLWARMLSQQGYLDRAAFHRKKALECFLPYTMEWLRVSEESVVLKLLMELIWMRGDEGAEPSEEFLMMLGQGYDGFVRMRHPRDVTFFHCDLFHLYLEYQYLILEETIRPDIIFSQNTHAIAVVGHQIQHGNFFSCHTLYRWILKNLGIRFTLESVIEQFKNIFQTHTPCVVLVEKMMGEMYFSAAKNALHAAAGGDGEEQVTRHVIDHVWDLYQTAITHAYNAGDELLITDINWMIFLLDYNVNIFQNVRSQRNKNKGKHAMVWYNFEIMFDDFSNFWKFYASRDDAARIGIILDQFDPTLQLCRSLTLVNILDPAWAYYHMVTGDKRGEHPFWTLSNLAFRKLDIINVLKAIDTHEELYPERSCGDEYDMMEYKLFAYQRLGGLYEGIPLGINLVQHCQMFDDNEHVGMAMYDYLLFKATLAHTVIPGKRGVYVSKLKQEFESAIAWDGDHLPISDLHYKMGAMLAMFHADNWRYLKSNNDGNNKGQGLQEVYSSIEILTKWHSTWKVKRHMTKQTRYQLEFYLCISKYLAGYTEEAFIHALKIAGTLTPLPGLRVENYRGETQYEKQNIQLWMDWMLFFIAAYVDVIENVSFAGRSVRADLVDRMDHEQFWRIAEGLEHYCSDLWELNKLAITYYYLGMFMEFDEKLEDALGYYDSSVELLKEARLYGILGVRRNHLVPEFMRSLKPETVLERAMGLELVVYRKRRDVRMWTIVRRERHAEGVKRVLGKWKRLKERKEREKVERRRRMVERVERLFRLKKKKKEEEEEEEEKYENAVVEVEDSESVVGEGLPPPLNPFKDGEIYEDEEAYEDDEKNWEDDEDENWEDDDGEGWQVDDEKSQAFNSGKGPEYKNENGPEYQNNNNDNHGKPFVYEKSWDRKAGIKLKEIVIPDIYGSEPSSSSSDDDDDENKENIDPNSRRSRRRSRKNKKGKKKPQTKQIEIEEPKYTQDELKRRAEIREGKKPMTGGRAGRLQDTPLHKEPPKWPAPTKDAVLPEHVDTSEHLKVPKPPGRPRKKYRVQKTAKKTRAPRLPHEAVLDSETSDGLWELVQELKSWEYRHLLGMGTLWDDQESLLNELNKLLAYSNPPLSPGQTAWIREIERILRPGGGHGDWSMDWDFLRRQVKENECLKTALSNLLDGDPRLAAPISIVTATADVIEDIYELRDYRSFEQNMIFVDYVAVHEDVYMVYNVEKFRPVKYAPQPICITDHIRLNITKNAIEAWTEDLLYHGLQGNNIDKIMELGSALVQPLRKIARRGDLVVIGNSPLTRRIPFHAIPIGQKAEGGRAVGFDGESEISEIGRCFGFDGAGSDGGYGKEEAENDGVKDNAAGDGEEWVSGLESMEDLPLPEITLEESHDHYVFLANWVDIVYSHSLSVTKQCIHRLDKFENRPKIPTGMNRACFCAVPAEGTGMAAQKATRHMLKKLTDHFGGDRLSVWNTPTGLSKTELRQQAMRTFDFLHFQGEISMQPEGDKPENTAIRIGEETTLSAKDISRCLQFQLGYSPLVTCFGEQPDHLSPDAHLSEVPDGIAPAFLQSGASSVITTIWPVPSYIANRFTEIFYSNFLKRGRLDGDQVWNIAQEVRIAASVVRKEYGRKNSHWASFVLNGAWMRGFRPGGRVKVEKGRNVKSDFVDYQESEARVYPPPEFGLGVAI</sequence>
<dbReference type="InterPro" id="IPR024983">
    <property type="entry name" value="CHAT_dom"/>
</dbReference>
<evidence type="ECO:0000256" key="1">
    <source>
        <dbReference type="SAM" id="MobiDB-lite"/>
    </source>
</evidence>
<dbReference type="Proteomes" id="UP001373714">
    <property type="component" value="Unassembled WGS sequence"/>
</dbReference>
<feature type="domain" description="CHAT" evidence="2">
    <location>
        <begin position="1541"/>
        <end position="1723"/>
    </location>
</feature>
<evidence type="ECO:0000313" key="4">
    <source>
        <dbReference type="Proteomes" id="UP001373714"/>
    </source>
</evidence>
<dbReference type="Pfam" id="PF12770">
    <property type="entry name" value="CHAT"/>
    <property type="match status" value="1"/>
</dbReference>
<feature type="compositionally biased region" description="Low complexity" evidence="1">
    <location>
        <begin position="972"/>
        <end position="981"/>
    </location>
</feature>
<feature type="region of interest" description="Disordered" evidence="1">
    <location>
        <begin position="883"/>
        <end position="989"/>
    </location>
</feature>
<evidence type="ECO:0000259" key="2">
    <source>
        <dbReference type="Pfam" id="PF12770"/>
    </source>
</evidence>
<protein>
    <recommendedName>
        <fullName evidence="2">CHAT domain-containing protein</fullName>
    </recommendedName>
</protein>
<feature type="compositionally biased region" description="Acidic residues" evidence="1">
    <location>
        <begin position="919"/>
        <end position="951"/>
    </location>
</feature>
<feature type="region of interest" description="Disordered" evidence="1">
    <location>
        <begin position="1003"/>
        <end position="1152"/>
    </location>
</feature>
<accession>A0AAV9UHE6</accession>
<feature type="compositionally biased region" description="Basic residues" evidence="1">
    <location>
        <begin position="1127"/>
        <end position="1146"/>
    </location>
</feature>
<dbReference type="EMBL" id="JAVHNS010000011">
    <property type="protein sequence ID" value="KAK6340158.1"/>
    <property type="molecule type" value="Genomic_DNA"/>
</dbReference>
<gene>
    <name evidence="3" type="ORF">TWF730_001927</name>
</gene>
<name>A0AAV9UHE6_9PEZI</name>
<feature type="compositionally biased region" description="Basic residues" evidence="1">
    <location>
        <begin position="1035"/>
        <end position="1052"/>
    </location>
</feature>
<feature type="compositionally biased region" description="Basic and acidic residues" evidence="1">
    <location>
        <begin position="1109"/>
        <end position="1121"/>
    </location>
</feature>
<evidence type="ECO:0000313" key="3">
    <source>
        <dbReference type="EMBL" id="KAK6340158.1"/>
    </source>
</evidence>
<proteinExistence type="predicted"/>